<gene>
    <name evidence="1" type="ORF">C802_01956</name>
</gene>
<dbReference type="EMBL" id="ASSP01000011">
    <property type="protein sequence ID" value="EOS12801.1"/>
    <property type="molecule type" value="Genomic_DNA"/>
</dbReference>
<organism evidence="1 2">
    <name type="scientific">Phocaeicola sartorii</name>
    <dbReference type="NCBI Taxonomy" id="671267"/>
    <lineage>
        <taxon>Bacteria</taxon>
        <taxon>Pseudomonadati</taxon>
        <taxon>Bacteroidota</taxon>
        <taxon>Bacteroidia</taxon>
        <taxon>Bacteroidales</taxon>
        <taxon>Bacteroidaceae</taxon>
        <taxon>Phocaeicola</taxon>
    </lineage>
</organism>
<dbReference type="AlphaFoldDB" id="R9I8L2"/>
<evidence type="ECO:0000313" key="1">
    <source>
        <dbReference type="EMBL" id="EOS12801.1"/>
    </source>
</evidence>
<reference evidence="1 2" key="1">
    <citation type="submission" date="2013-04" db="EMBL/GenBank/DDBJ databases">
        <title>The Genome Sequence of Bacteroides massiliensis dnLKV3.</title>
        <authorList>
            <consortium name="The Broad Institute Genomics Platform"/>
            <consortium name="The Broad Institute Genome Sequencing Center for Infectious Disease"/>
            <person name="Earl A."/>
            <person name="Xavier R."/>
            <person name="Kuhn K."/>
            <person name="Stappenbeck T."/>
            <person name="Walker B."/>
            <person name="Young S."/>
            <person name="Zeng Q."/>
            <person name="Gargeya S."/>
            <person name="Fitzgerald M."/>
            <person name="Haas B."/>
            <person name="Abouelleil A."/>
            <person name="Allen A.W."/>
            <person name="Alvarado L."/>
            <person name="Arachchi H.M."/>
            <person name="Berlin A.M."/>
            <person name="Chapman S.B."/>
            <person name="Gainer-Dewar J."/>
            <person name="Goldberg J."/>
            <person name="Griggs A."/>
            <person name="Gujja S."/>
            <person name="Hansen M."/>
            <person name="Howarth C."/>
            <person name="Imamovic A."/>
            <person name="Ireland A."/>
            <person name="Larimer J."/>
            <person name="McCowan C."/>
            <person name="Murphy C."/>
            <person name="Pearson M."/>
            <person name="Poon T.W."/>
            <person name="Priest M."/>
            <person name="Roberts A."/>
            <person name="Saif S."/>
            <person name="Shea T."/>
            <person name="Sisk P."/>
            <person name="Sykes S."/>
            <person name="Wortman J."/>
            <person name="Nusbaum C."/>
            <person name="Birren B."/>
        </authorList>
    </citation>
    <scope>NUCLEOTIDE SEQUENCE [LARGE SCALE GENOMIC DNA]</scope>
    <source>
        <strain evidence="2">dnLKV3</strain>
    </source>
</reference>
<protein>
    <submittedName>
        <fullName evidence="1">Uncharacterized protein</fullName>
    </submittedName>
</protein>
<accession>R9I8L2</accession>
<proteinExistence type="predicted"/>
<name>R9I8L2_9BACT</name>
<keyword evidence="2" id="KW-1185">Reference proteome</keyword>
<dbReference type="STRING" id="1235788.C802_01956"/>
<evidence type="ECO:0000313" key="2">
    <source>
        <dbReference type="Proteomes" id="UP000014200"/>
    </source>
</evidence>
<dbReference type="HOGENOM" id="CLU_3265769_0_0_10"/>
<dbReference type="Proteomes" id="UP000014200">
    <property type="component" value="Unassembled WGS sequence"/>
</dbReference>
<comment type="caution">
    <text evidence="1">The sequence shown here is derived from an EMBL/GenBank/DDBJ whole genome shotgun (WGS) entry which is preliminary data.</text>
</comment>
<sequence length="41" mass="4722">MASPFERAQIFIRISHCNMDLVHTANIKQGQDYLKMSKLNA</sequence>